<dbReference type="EMBL" id="FOZC01000009">
    <property type="protein sequence ID" value="SFR79954.1"/>
    <property type="molecule type" value="Genomic_DNA"/>
</dbReference>
<evidence type="ECO:0000259" key="2">
    <source>
        <dbReference type="Pfam" id="PF01841"/>
    </source>
</evidence>
<gene>
    <name evidence="3" type="ORF">SAMN02910262_01663</name>
</gene>
<dbReference type="AlphaFoldDB" id="A0A1I6JLX8"/>
<dbReference type="InterPro" id="IPR002931">
    <property type="entry name" value="Transglutaminase-like"/>
</dbReference>
<organism evidence="3 4">
    <name type="scientific">[Clostridium] aminophilum</name>
    <dbReference type="NCBI Taxonomy" id="1526"/>
    <lineage>
        <taxon>Bacteria</taxon>
        <taxon>Bacillati</taxon>
        <taxon>Bacillota</taxon>
        <taxon>Clostridia</taxon>
        <taxon>Lachnospirales</taxon>
        <taxon>Lachnospiraceae</taxon>
    </lineage>
</organism>
<feature type="signal peptide" evidence="1">
    <location>
        <begin position="1"/>
        <end position="26"/>
    </location>
</feature>
<evidence type="ECO:0000256" key="1">
    <source>
        <dbReference type="SAM" id="SignalP"/>
    </source>
</evidence>
<protein>
    <recommendedName>
        <fullName evidence="2">Transglutaminase-like domain-containing protein</fullName>
    </recommendedName>
</protein>
<dbReference type="SUPFAM" id="SSF54001">
    <property type="entry name" value="Cysteine proteinases"/>
    <property type="match status" value="1"/>
</dbReference>
<evidence type="ECO:0000313" key="3">
    <source>
        <dbReference type="EMBL" id="SFR79954.1"/>
    </source>
</evidence>
<proteinExistence type="predicted"/>
<dbReference type="RefSeq" id="WP_031472887.1">
    <property type="nucleotide sequence ID" value="NZ_FOZC01000009.1"/>
</dbReference>
<accession>A0A1I6JLX8</accession>
<reference evidence="3 4" key="1">
    <citation type="submission" date="2016-10" db="EMBL/GenBank/DDBJ databases">
        <authorList>
            <person name="de Groot N.N."/>
        </authorList>
    </citation>
    <scope>NUCLEOTIDE SEQUENCE [LARGE SCALE GENOMIC DNA]</scope>
    <source>
        <strain evidence="3 4">F</strain>
    </source>
</reference>
<dbReference type="Pfam" id="PF01841">
    <property type="entry name" value="Transglut_core"/>
    <property type="match status" value="1"/>
</dbReference>
<dbReference type="Proteomes" id="UP000214760">
    <property type="component" value="Unassembled WGS sequence"/>
</dbReference>
<feature type="domain" description="Transglutaminase-like" evidence="2">
    <location>
        <begin position="121"/>
        <end position="221"/>
    </location>
</feature>
<name>A0A1I6JLX8_9FIRM</name>
<dbReference type="InterPro" id="IPR038765">
    <property type="entry name" value="Papain-like_cys_pep_sf"/>
</dbReference>
<sequence length="253" mass="27506">MKLRRFFQSLMTVVAMTTAMTLTSFAGIKDAGFLTSDKNGYVFKSISGSDISGNYVQAEKVLNTACPAVGMTTLDKVYSTDTGSILISAESAEKLDAIQNQVDSWIADNIRNIVPQGTPAADIPYVAANWVADRMSYDRAAIGDSELARSYQSALRCFTDGKGICATYSYAFNSIVSAVPVANGIVDYNASNPSYLAARFVYNNDHAWSAVNDNGIWRYYDVCNYDANRNVSYLNMSPDTMNAGGYGNIKVAF</sequence>
<evidence type="ECO:0000313" key="4">
    <source>
        <dbReference type="Proteomes" id="UP000214760"/>
    </source>
</evidence>
<feature type="chain" id="PRO_5011448036" description="Transglutaminase-like domain-containing protein" evidence="1">
    <location>
        <begin position="27"/>
        <end position="253"/>
    </location>
</feature>
<keyword evidence="1" id="KW-0732">Signal</keyword>